<keyword evidence="4" id="KW-1185">Reference proteome</keyword>
<dbReference type="InterPro" id="IPR006015">
    <property type="entry name" value="Universal_stress_UspA"/>
</dbReference>
<evidence type="ECO:0000313" key="3">
    <source>
        <dbReference type="EMBL" id="MST33881.1"/>
    </source>
</evidence>
<dbReference type="Gene3D" id="3.40.50.620">
    <property type="entry name" value="HUPs"/>
    <property type="match status" value="1"/>
</dbReference>
<comment type="caution">
    <text evidence="3">The sequence shown here is derived from an EMBL/GenBank/DDBJ whole genome shotgun (WGS) entry which is preliminary data.</text>
</comment>
<dbReference type="PANTHER" id="PTHR31964:SF113">
    <property type="entry name" value="USPA DOMAIN-CONTAINING PROTEIN"/>
    <property type="match status" value="1"/>
</dbReference>
<organism evidence="3 4">
    <name type="scientific">Acidiferrimicrobium australe</name>
    <dbReference type="NCBI Taxonomy" id="2664430"/>
    <lineage>
        <taxon>Bacteria</taxon>
        <taxon>Bacillati</taxon>
        <taxon>Actinomycetota</taxon>
        <taxon>Acidimicrobiia</taxon>
        <taxon>Acidimicrobiales</taxon>
        <taxon>Acidimicrobiaceae</taxon>
        <taxon>Acidiferrimicrobium</taxon>
    </lineage>
</organism>
<dbReference type="Pfam" id="PF00582">
    <property type="entry name" value="Usp"/>
    <property type="match status" value="1"/>
</dbReference>
<dbReference type="PANTHER" id="PTHR31964">
    <property type="entry name" value="ADENINE NUCLEOTIDE ALPHA HYDROLASES-LIKE SUPERFAMILY PROTEIN"/>
    <property type="match status" value="1"/>
</dbReference>
<feature type="domain" description="UspA" evidence="2">
    <location>
        <begin position="28"/>
        <end position="176"/>
    </location>
</feature>
<dbReference type="SUPFAM" id="SSF52402">
    <property type="entry name" value="Adenine nucleotide alpha hydrolases-like"/>
    <property type="match status" value="1"/>
</dbReference>
<evidence type="ECO:0000259" key="2">
    <source>
        <dbReference type="Pfam" id="PF00582"/>
    </source>
</evidence>
<dbReference type="EMBL" id="WJHE01000759">
    <property type="protein sequence ID" value="MST33881.1"/>
    <property type="molecule type" value="Genomic_DNA"/>
</dbReference>
<accession>A0ABW9QX00</accession>
<evidence type="ECO:0000256" key="1">
    <source>
        <dbReference type="ARBA" id="ARBA00008791"/>
    </source>
</evidence>
<proteinExistence type="inferred from homology"/>
<comment type="similarity">
    <text evidence="1">Belongs to the universal stress protein A family.</text>
</comment>
<name>A0ABW9QX00_9ACTN</name>
<dbReference type="PRINTS" id="PR01438">
    <property type="entry name" value="UNVRSLSTRESS"/>
</dbReference>
<gene>
    <name evidence="3" type="ORF">GHK86_14280</name>
</gene>
<sequence>MARRLEGTETPPVGRRHAGRLVARTVPMRGRMLLCHDGSAGSRHAIAVVADLVGPPPEALVLTVWLPVYLRLAVSVSFGPLPLSDEPELDRHEADNAQLIAEEGARLAGQHGVEAKALAEPAHQSVGHTILEVADRLDIALIVCGQRGRGPMSAAGLGSVTQAVAIHSRRPVLVVPERA</sequence>
<protein>
    <recommendedName>
        <fullName evidence="2">UspA domain-containing protein</fullName>
    </recommendedName>
</protein>
<evidence type="ECO:0000313" key="4">
    <source>
        <dbReference type="Proteomes" id="UP000437736"/>
    </source>
</evidence>
<dbReference type="InterPro" id="IPR014729">
    <property type="entry name" value="Rossmann-like_a/b/a_fold"/>
</dbReference>
<dbReference type="Proteomes" id="UP000437736">
    <property type="component" value="Unassembled WGS sequence"/>
</dbReference>
<dbReference type="InterPro" id="IPR006016">
    <property type="entry name" value="UspA"/>
</dbReference>
<reference evidence="3 4" key="1">
    <citation type="submission" date="2019-11" db="EMBL/GenBank/DDBJ databases">
        <title>Acidiferrimicrobium australis gen. nov., sp. nov., an acidophilic and obligately heterotrophic, member of the Actinobacteria that catalyses dissimilatory oxido- reduction of iron isolated from metal-rich acidic water in Chile.</title>
        <authorList>
            <person name="Gonzalez D."/>
            <person name="Huber K."/>
            <person name="Hedrich S."/>
            <person name="Rojas-Villalobos C."/>
            <person name="Quatrini R."/>
            <person name="Dinamarca M.A."/>
            <person name="Schwarz A."/>
            <person name="Canales C."/>
            <person name="Nancucheo I."/>
        </authorList>
    </citation>
    <scope>NUCLEOTIDE SEQUENCE [LARGE SCALE GENOMIC DNA]</scope>
    <source>
        <strain evidence="3 4">USS-CCA1</strain>
    </source>
</reference>